<dbReference type="EMBL" id="JAPDHV010000010">
    <property type="protein sequence ID" value="MCW3162760.1"/>
    <property type="molecule type" value="Genomic_DNA"/>
</dbReference>
<dbReference type="Gene3D" id="2.130.10.10">
    <property type="entry name" value="YVTN repeat-like/Quinoprotein amine dehydrogenase"/>
    <property type="match status" value="2"/>
</dbReference>
<gene>
    <name evidence="5" type="ORF">OH806_15920</name>
</gene>
<dbReference type="Gene3D" id="2.60.40.10">
    <property type="entry name" value="Immunoglobulins"/>
    <property type="match status" value="1"/>
</dbReference>
<evidence type="ECO:0000313" key="6">
    <source>
        <dbReference type="Proteomes" id="UP001163719"/>
    </source>
</evidence>
<evidence type="ECO:0000256" key="1">
    <source>
        <dbReference type="ARBA" id="ARBA00022553"/>
    </source>
</evidence>
<dbReference type="InterPro" id="IPR013783">
    <property type="entry name" value="Ig-like_fold"/>
</dbReference>
<dbReference type="PANTHER" id="PTHR43547:SF2">
    <property type="entry name" value="HYBRID SIGNAL TRANSDUCTION HISTIDINE KINASE C"/>
    <property type="match status" value="1"/>
</dbReference>
<dbReference type="GO" id="GO:0005524">
    <property type="term" value="F:ATP binding"/>
    <property type="evidence" value="ECO:0007669"/>
    <property type="project" value="UniProtKB-KW"/>
</dbReference>
<dbReference type="InterPro" id="IPR036890">
    <property type="entry name" value="HATPase_C_sf"/>
</dbReference>
<dbReference type="Gene3D" id="1.10.287.130">
    <property type="match status" value="1"/>
</dbReference>
<dbReference type="InterPro" id="IPR036097">
    <property type="entry name" value="HisK_dim/P_sf"/>
</dbReference>
<dbReference type="InterPro" id="IPR011110">
    <property type="entry name" value="Reg_prop"/>
</dbReference>
<accession>A0ABT3HSV7</accession>
<name>A0ABT3HSV7_9FLAO</name>
<sequence>MKFIFTILLIWFSQIATAQRYTSQWYTIENGLPQNSIKDIIKDKYGFLWLSTENGIVRYDGQSFTQYNEFAFNNFNFDNFTGSISKDSIFIRNNNEIDQILITKKTPKVFLLKKKEKTYHKIKNGYSKRLLKNAINAIYFDDTQYYIKLNSETYSFFNNHILYDNLKEKKKISFNFSIKKLQNIFVNRDILYITEPSERKIYKFHKGNIKVLSDSSIITSPDTRIYWQQITNQTFIVHDSKIYLLRFKGDKLELKYLIEYKDITTFSLNSIYYDENYNKLYLGSLNKGLNILQLSQFYVAKKNLPFADEVYYSSLPFSKNTIITYDGTEFDHNGIVKKYDFGNYNDKYYLAYDNSKNILLRNKSYSSIVRFSKNTSYKKTDSLSFNQSVFSFMESDGLYALALTDLSNCRFYIFNNDQFKEPICTFTFPSFINSFQHYNNDIYIVGSTSGLYSISINNKKIKKIDSRLNVRSIIQTKDKNIWVTTKTGFYLLRNEKLIKMPNDKDDYLNSAHYILEDSFGYFWISSNNGLFKVQKKQLLKFANDGKSDVNYYRFVKNDGFSTNEFNGSSIPNAFILDNGEFVFPSMDGFVFFKPNEIKTFYPDKNNIFIERVRINNGKIINFKNSLVLKNNYRKVEIFIDIPYYVNSDNLSIEAKIDELNDTWEPIPVADERKYTINRLDPGEYTLNLRILVSPNGDYVYKQTKFTIKPLYFQAMAFRVLSIVALLLLILAIIQLRTNFLRIKNKNLQEIIDNKSIELQETFQDLENMKKKLALEIDYQEKLIYSINHDITTPIKFITYLSQKATEITDPELQKKYYIGIYRSAEELYKFTSSIKEYIQLYRENNTYGKDLINVYDIIESKKMLFNEIAKQNETVIFNNVDQKLTSKINEIILGTIIHNLLDNAVKHTVNGKITINNNFSSRVTSIQIIDTGVGMSEEQIDFYNNLINDSEYSSFTLKKFGVGIYLVVYLIQKTDNNIYFSKNFPSGTIVTVDLRNY</sequence>
<evidence type="ECO:0000259" key="4">
    <source>
        <dbReference type="PROSITE" id="PS50109"/>
    </source>
</evidence>
<feature type="domain" description="Histidine kinase" evidence="4">
    <location>
        <begin position="785"/>
        <end position="997"/>
    </location>
</feature>
<evidence type="ECO:0000256" key="2">
    <source>
        <dbReference type="SAM" id="Phobius"/>
    </source>
</evidence>
<dbReference type="SUPFAM" id="SSF47384">
    <property type="entry name" value="Homodimeric domain of signal transducing histidine kinase"/>
    <property type="match status" value="1"/>
</dbReference>
<evidence type="ECO:0000313" key="5">
    <source>
        <dbReference type="EMBL" id="MCW3162760.1"/>
    </source>
</evidence>
<evidence type="ECO:0000256" key="3">
    <source>
        <dbReference type="SAM" id="SignalP"/>
    </source>
</evidence>
<protein>
    <submittedName>
        <fullName evidence="5">ATP-binding protein</fullName>
    </submittedName>
</protein>
<dbReference type="InterPro" id="IPR015943">
    <property type="entry name" value="WD40/YVTN_repeat-like_dom_sf"/>
</dbReference>
<dbReference type="Pfam" id="PF07494">
    <property type="entry name" value="Reg_prop"/>
    <property type="match status" value="1"/>
</dbReference>
<dbReference type="SUPFAM" id="SSF55874">
    <property type="entry name" value="ATPase domain of HSP90 chaperone/DNA topoisomerase II/histidine kinase"/>
    <property type="match status" value="1"/>
</dbReference>
<keyword evidence="5" id="KW-0067">ATP-binding</keyword>
<keyword evidence="2" id="KW-0812">Transmembrane</keyword>
<comment type="caution">
    <text evidence="5">The sequence shown here is derived from an EMBL/GenBank/DDBJ whole genome shotgun (WGS) entry which is preliminary data.</text>
</comment>
<dbReference type="SMART" id="SM00387">
    <property type="entry name" value="HATPase_c"/>
    <property type="match status" value="1"/>
</dbReference>
<keyword evidence="1" id="KW-0597">Phosphoprotein</keyword>
<dbReference type="RefSeq" id="WP_264744675.1">
    <property type="nucleotide sequence ID" value="NZ_JAPDHV010000010.1"/>
</dbReference>
<dbReference type="CDD" id="cd00075">
    <property type="entry name" value="HATPase"/>
    <property type="match status" value="1"/>
</dbReference>
<keyword evidence="3" id="KW-0732">Signal</keyword>
<feature type="signal peptide" evidence="3">
    <location>
        <begin position="1"/>
        <end position="18"/>
    </location>
</feature>
<feature type="chain" id="PRO_5046703651" evidence="3">
    <location>
        <begin position="19"/>
        <end position="997"/>
    </location>
</feature>
<proteinExistence type="predicted"/>
<dbReference type="Gene3D" id="3.30.565.10">
    <property type="entry name" value="Histidine kinase-like ATPase, C-terminal domain"/>
    <property type="match status" value="1"/>
</dbReference>
<keyword evidence="2" id="KW-0472">Membrane</keyword>
<dbReference type="Proteomes" id="UP001163719">
    <property type="component" value="Unassembled WGS sequence"/>
</dbReference>
<reference evidence="5" key="1">
    <citation type="submission" date="2022-10" db="EMBL/GenBank/DDBJ databases">
        <title>Chryseobacterium babae sp. nov. isolated from the gut of the beetle Oryctes rhinoceros, and Chryseobacterium kimseyorum sp. nov., isolated from a stick insect rearing cage.</title>
        <authorList>
            <person name="Shelomi M."/>
            <person name="Han C.-J."/>
            <person name="Chen W.-M."/>
            <person name="Chen H.-K."/>
            <person name="Liaw S.-J."/>
            <person name="Muhle E."/>
            <person name="Clermont D."/>
        </authorList>
    </citation>
    <scope>NUCLEOTIDE SEQUENCE</scope>
    <source>
        <strain evidence="5">WLa1L2M3</strain>
    </source>
</reference>
<dbReference type="PANTHER" id="PTHR43547">
    <property type="entry name" value="TWO-COMPONENT HISTIDINE KINASE"/>
    <property type="match status" value="1"/>
</dbReference>
<dbReference type="Pfam" id="PF02518">
    <property type="entry name" value="HATPase_c"/>
    <property type="match status" value="1"/>
</dbReference>
<dbReference type="PROSITE" id="PS50109">
    <property type="entry name" value="HIS_KIN"/>
    <property type="match status" value="1"/>
</dbReference>
<dbReference type="InterPro" id="IPR003594">
    <property type="entry name" value="HATPase_dom"/>
</dbReference>
<feature type="transmembrane region" description="Helical" evidence="2">
    <location>
        <begin position="710"/>
        <end position="733"/>
    </location>
</feature>
<dbReference type="InterPro" id="IPR005467">
    <property type="entry name" value="His_kinase_dom"/>
</dbReference>
<keyword evidence="6" id="KW-1185">Reference proteome</keyword>
<keyword evidence="2" id="KW-1133">Transmembrane helix</keyword>
<dbReference type="SUPFAM" id="SSF101898">
    <property type="entry name" value="NHL repeat"/>
    <property type="match status" value="1"/>
</dbReference>
<organism evidence="5 6">
    <name type="scientific">Chryseobacterium oryctis</name>
    <dbReference type="NCBI Taxonomy" id="2952618"/>
    <lineage>
        <taxon>Bacteria</taxon>
        <taxon>Pseudomonadati</taxon>
        <taxon>Bacteroidota</taxon>
        <taxon>Flavobacteriia</taxon>
        <taxon>Flavobacteriales</taxon>
        <taxon>Weeksellaceae</taxon>
        <taxon>Chryseobacterium group</taxon>
        <taxon>Chryseobacterium</taxon>
    </lineage>
</organism>
<keyword evidence="5" id="KW-0547">Nucleotide-binding</keyword>